<feature type="transmembrane region" description="Helical" evidence="13">
    <location>
        <begin position="1115"/>
        <end position="1138"/>
    </location>
</feature>
<dbReference type="InterPro" id="IPR011527">
    <property type="entry name" value="ABC1_TM_dom"/>
</dbReference>
<dbReference type="FunFam" id="1.20.1560.10:FF:000037">
    <property type="entry name" value="ATP-binding cassette subfamily C member 10"/>
    <property type="match status" value="1"/>
</dbReference>
<feature type="domain" description="ABC transmembrane type-1" evidence="15">
    <location>
        <begin position="283"/>
        <end position="558"/>
    </location>
</feature>
<accession>A0AAD8L6U9</accession>
<dbReference type="InterPro" id="IPR003593">
    <property type="entry name" value="AAA+_ATPase"/>
</dbReference>
<evidence type="ECO:0000256" key="8">
    <source>
        <dbReference type="ARBA" id="ARBA00022840"/>
    </source>
</evidence>
<dbReference type="FunFam" id="3.40.50.300:FF:000630">
    <property type="entry name" value="ATP-binding cassette (ABC) transporter, putative"/>
    <property type="match status" value="1"/>
</dbReference>
<dbReference type="GO" id="GO:0008559">
    <property type="term" value="F:ABC-type xenobiotic transporter activity"/>
    <property type="evidence" value="ECO:0007669"/>
    <property type="project" value="UniProtKB-EC"/>
</dbReference>
<reference evidence="16" key="1">
    <citation type="journal article" date="2023" name="bioRxiv">
        <title>Improved chromosome-level genome assembly for marigold (Tagetes erecta).</title>
        <authorList>
            <person name="Jiang F."/>
            <person name="Yuan L."/>
            <person name="Wang S."/>
            <person name="Wang H."/>
            <person name="Xu D."/>
            <person name="Wang A."/>
            <person name="Fan W."/>
        </authorList>
    </citation>
    <scope>NUCLEOTIDE SEQUENCE</scope>
    <source>
        <strain evidence="16">WSJ</strain>
        <tissue evidence="16">Leaf</tissue>
    </source>
</reference>
<keyword evidence="10 13" id="KW-1133">Transmembrane helix</keyword>
<keyword evidence="7" id="KW-0547">Nucleotide-binding</keyword>
<dbReference type="PROSITE" id="PS50893">
    <property type="entry name" value="ABC_TRANSPORTER_2"/>
    <property type="match status" value="2"/>
</dbReference>
<keyword evidence="6" id="KW-0677">Repeat</keyword>
<feature type="domain" description="ABC transmembrane type-1" evidence="15">
    <location>
        <begin position="888"/>
        <end position="1172"/>
    </location>
</feature>
<dbReference type="EC" id="7.6.2.2" evidence="3"/>
<dbReference type="InterPro" id="IPR017871">
    <property type="entry name" value="ABC_transporter-like_CS"/>
</dbReference>
<evidence type="ECO:0000256" key="1">
    <source>
        <dbReference type="ARBA" id="ARBA00004141"/>
    </source>
</evidence>
<feature type="transmembrane region" description="Helical" evidence="13">
    <location>
        <begin position="875"/>
        <end position="897"/>
    </location>
</feature>
<feature type="domain" description="ABC transporter" evidence="14">
    <location>
        <begin position="1207"/>
        <end position="1440"/>
    </location>
</feature>
<feature type="transmembrane region" description="Helical" evidence="13">
    <location>
        <begin position="154"/>
        <end position="172"/>
    </location>
</feature>
<dbReference type="InterPro" id="IPR050173">
    <property type="entry name" value="ABC_transporter_C-like"/>
</dbReference>
<sequence length="1444" mass="162074">MDFVNLICPASPNIWDGNGISLLGFGASIITTLVIVVLAITERTTRGRRKIHPYEKFFLLLLPVVGGCMACFDIITLLSNTRKGHPALYHEWLLRCSQLLVWATVLLVSRFDCWLFVLSNRIFCFWWIVKLFLGIPFLQATFTSMEVFSCINESLILLVDMLFGILVNIIRMKQASRRNSSMEESLISYEMDMDDHFPSNPGILASFWNLMTFKSINPVMEHGAKKQLGFDDLLQLPIDMDPLFCHDYLLNCWEDQTRHDCSHPSLFWTICCAYGWPYMCLGLLKVLNDCLGFAGPLLLNRLIKYLQEGSVNVDGYLLAISLGLSSILKSFLDTQYTFRLSKLKLKLRSGLMTVIFRKCLHVSLANKTQFSEGEIQTFMSVDADRTVNMCNSFHDMWSLPVQIGIALYLLYTQVQFAFVAGITITILLIPVNKWIAEMIASATKNMMEQKDERVRRTGELLTYIRTLKMYGWELLFTSWLMKTRSLEVKYLSTRKYLDAWCVFFWATTPTLFSLFTFGLYVIMGNQLDAATVFTCLALFNNLISPLNSFPWVINGLIDAVISTRRLSKFLSCAEYESSCTSKVFNFTDEEMDIVMKDACCAWSVDHEVKELILDHVNLAIPKGSLVAVIGEVGSGKSSLLNSILGEMKLIKGSIYSRGSVAYVPQIPWILSGTIRDNVIFGKDYDPIRYSAILEACALDTDISLTVGGDMAYIGEKGVNLSGGQRARLALARAVYHGSDLIMLDDVLSAVDAQVASWILSNAILSPLMEQKTRILCTHNIQAINAADMIVIMDKGQVKWVGSPTSCSNSSYASFVRHEELNTSSNTKAQVETRYTCMEVQEGDMAESEVINIIEPTDGIIKDEERKEGRVETTVYMNYAAFSGWYITAITCLSALLMQASRNGNDLWLSYWVDTAALQDHPTSFYLVVLCIFCAANSFLTLVRAFSFAYGGLRAAIQVHNNLLKKLVDAPIAFFDQTPSGRILNRLSSDLYTIDDSLPFILNILLANFVGLLGIAIILSFVQVMFLLLILPFWYVYSKVQFYYRSTSRELRRLDSVSRSPIYASFSEILDGSSTIHAFKSEEFFLSRFIDHVKMYQKTSYSETIASLWLSLRLQFLAAFVVSYVAVMAVIGSNGYLPINLGTPGLVGLALSYAAPVVSLLGSFLTSFTETEKELVSVERVLQYMDIPQEELQGHKILDANWPYEGQIEFHHVTLRYMPSLPPVFRDLSFSIAGGTQVGIIGRTGAGKSSILNALFRLNPICAGYIVVDGINIADVSLRDLRSRFAVVPQTPFLFKGTLRDNLDPFNLYEDLKIWQALEKCHIEEEVRAAGGLDMQIKESGTSFSVGQRQLLCLARAFLKSTKVLCLDECTANIDTQTASKLKDAISSECRGLTVITIAHRISTILHMDNVLVLDQGVLVEQGNPQIIVKDESSRFWRFAKASSM</sequence>
<dbReference type="PROSITE" id="PS50929">
    <property type="entry name" value="ABC_TM1F"/>
    <property type="match status" value="2"/>
</dbReference>
<feature type="domain" description="ABC transporter" evidence="14">
    <location>
        <begin position="593"/>
        <end position="819"/>
    </location>
</feature>
<keyword evidence="8" id="KW-0067">ATP-binding</keyword>
<keyword evidence="17" id="KW-1185">Reference proteome</keyword>
<dbReference type="CDD" id="cd03244">
    <property type="entry name" value="ABCC_MRP_domain2"/>
    <property type="match status" value="1"/>
</dbReference>
<dbReference type="GO" id="GO:0016020">
    <property type="term" value="C:membrane"/>
    <property type="evidence" value="ECO:0007669"/>
    <property type="project" value="UniProtKB-SubCell"/>
</dbReference>
<dbReference type="EMBL" id="JAUHHV010000001">
    <property type="protein sequence ID" value="KAK1436775.1"/>
    <property type="molecule type" value="Genomic_DNA"/>
</dbReference>
<evidence type="ECO:0000313" key="17">
    <source>
        <dbReference type="Proteomes" id="UP001229421"/>
    </source>
</evidence>
<gene>
    <name evidence="16" type="ORF">QVD17_02557</name>
</gene>
<keyword evidence="11 13" id="KW-0472">Membrane</keyword>
<evidence type="ECO:0000256" key="5">
    <source>
        <dbReference type="ARBA" id="ARBA00022692"/>
    </source>
</evidence>
<evidence type="ECO:0000256" key="7">
    <source>
        <dbReference type="ARBA" id="ARBA00022741"/>
    </source>
</evidence>
<feature type="transmembrane region" description="Helical" evidence="13">
    <location>
        <begin position="57"/>
        <end position="79"/>
    </location>
</feature>
<name>A0AAD8L6U9_TARER</name>
<comment type="subcellular location">
    <subcellularLocation>
        <location evidence="1">Membrane</location>
        <topology evidence="1">Multi-pass membrane protein</topology>
    </subcellularLocation>
</comment>
<dbReference type="PANTHER" id="PTHR24223">
    <property type="entry name" value="ATP-BINDING CASSETTE SUB-FAMILY C"/>
    <property type="match status" value="1"/>
</dbReference>
<dbReference type="GO" id="GO:0016887">
    <property type="term" value="F:ATP hydrolysis activity"/>
    <property type="evidence" value="ECO:0007669"/>
    <property type="project" value="InterPro"/>
</dbReference>
<evidence type="ECO:0000256" key="3">
    <source>
        <dbReference type="ARBA" id="ARBA00012191"/>
    </source>
</evidence>
<dbReference type="SMART" id="SM00382">
    <property type="entry name" value="AAA"/>
    <property type="match status" value="2"/>
</dbReference>
<dbReference type="Pfam" id="PF00664">
    <property type="entry name" value="ABC_membrane"/>
    <property type="match status" value="2"/>
</dbReference>
<feature type="transmembrane region" description="Helical" evidence="13">
    <location>
        <begin position="99"/>
        <end position="117"/>
    </location>
</feature>
<dbReference type="CDD" id="cd18598">
    <property type="entry name" value="ABC_6TM_MRP7_D1_like"/>
    <property type="match status" value="1"/>
</dbReference>
<keyword evidence="5 13" id="KW-0812">Transmembrane</keyword>
<dbReference type="GO" id="GO:0005524">
    <property type="term" value="F:ATP binding"/>
    <property type="evidence" value="ECO:0007669"/>
    <property type="project" value="UniProtKB-KW"/>
</dbReference>
<dbReference type="PROSITE" id="PS00211">
    <property type="entry name" value="ABC_TRANSPORTER_1"/>
    <property type="match status" value="2"/>
</dbReference>
<evidence type="ECO:0000259" key="15">
    <source>
        <dbReference type="PROSITE" id="PS50929"/>
    </source>
</evidence>
<dbReference type="Gene3D" id="1.20.1560.10">
    <property type="entry name" value="ABC transporter type 1, transmembrane domain"/>
    <property type="match status" value="2"/>
</dbReference>
<feature type="transmembrane region" description="Helical" evidence="13">
    <location>
        <begin position="499"/>
        <end position="522"/>
    </location>
</feature>
<feature type="transmembrane region" description="Helical" evidence="13">
    <location>
        <begin position="405"/>
        <end position="429"/>
    </location>
</feature>
<evidence type="ECO:0000256" key="2">
    <source>
        <dbReference type="ARBA" id="ARBA00009726"/>
    </source>
</evidence>
<dbReference type="InterPro" id="IPR036640">
    <property type="entry name" value="ABC1_TM_sf"/>
</dbReference>
<evidence type="ECO:0000256" key="9">
    <source>
        <dbReference type="ARBA" id="ARBA00022967"/>
    </source>
</evidence>
<dbReference type="PANTHER" id="PTHR24223:SF330">
    <property type="entry name" value="ATP-BINDING CASSETTE SUB-FAMILY C MEMBER 10"/>
    <property type="match status" value="1"/>
</dbReference>
<dbReference type="FunFam" id="3.40.50.300:FF:000997">
    <property type="entry name" value="Multidrug resistance-associated protein 1"/>
    <property type="match status" value="1"/>
</dbReference>
<comment type="similarity">
    <text evidence="2">Belongs to the ABC transporter superfamily. ABCC family. Conjugate transporter (TC 3.A.1.208) subfamily.</text>
</comment>
<evidence type="ECO:0000256" key="11">
    <source>
        <dbReference type="ARBA" id="ARBA00023136"/>
    </source>
</evidence>
<dbReference type="FunFam" id="1.20.1560.10:FF:000002">
    <property type="entry name" value="ABC transporter C family member 5"/>
    <property type="match status" value="1"/>
</dbReference>
<evidence type="ECO:0000313" key="16">
    <source>
        <dbReference type="EMBL" id="KAK1436775.1"/>
    </source>
</evidence>
<comment type="catalytic activity">
    <reaction evidence="12">
        <text>ATP + H2O + xenobioticSide 1 = ADP + phosphate + xenobioticSide 2.</text>
        <dbReference type="EC" id="7.6.2.2"/>
    </reaction>
</comment>
<feature type="transmembrane region" description="Helical" evidence="13">
    <location>
        <begin position="924"/>
        <end position="945"/>
    </location>
</feature>
<evidence type="ECO:0000256" key="4">
    <source>
        <dbReference type="ARBA" id="ARBA00022448"/>
    </source>
</evidence>
<organism evidence="16 17">
    <name type="scientific">Tagetes erecta</name>
    <name type="common">African marigold</name>
    <dbReference type="NCBI Taxonomy" id="13708"/>
    <lineage>
        <taxon>Eukaryota</taxon>
        <taxon>Viridiplantae</taxon>
        <taxon>Streptophyta</taxon>
        <taxon>Embryophyta</taxon>
        <taxon>Tracheophyta</taxon>
        <taxon>Spermatophyta</taxon>
        <taxon>Magnoliopsida</taxon>
        <taxon>eudicotyledons</taxon>
        <taxon>Gunneridae</taxon>
        <taxon>Pentapetalae</taxon>
        <taxon>asterids</taxon>
        <taxon>campanulids</taxon>
        <taxon>Asterales</taxon>
        <taxon>Asteraceae</taxon>
        <taxon>Asteroideae</taxon>
        <taxon>Heliantheae alliance</taxon>
        <taxon>Tageteae</taxon>
        <taxon>Tagetes</taxon>
    </lineage>
</organism>
<dbReference type="Proteomes" id="UP001229421">
    <property type="component" value="Unassembled WGS sequence"/>
</dbReference>
<evidence type="ECO:0000256" key="13">
    <source>
        <dbReference type="SAM" id="Phobius"/>
    </source>
</evidence>
<evidence type="ECO:0000256" key="10">
    <source>
        <dbReference type="ARBA" id="ARBA00022989"/>
    </source>
</evidence>
<feature type="transmembrane region" description="Helical" evidence="13">
    <location>
        <begin position="124"/>
        <end position="142"/>
    </location>
</feature>
<dbReference type="CDD" id="cd18605">
    <property type="entry name" value="ABC_6TM_MRP7_D2_like"/>
    <property type="match status" value="1"/>
</dbReference>
<comment type="caution">
    <text evidence="16">The sequence shown here is derived from an EMBL/GenBank/DDBJ whole genome shotgun (WGS) entry which is preliminary data.</text>
</comment>
<dbReference type="InterPro" id="IPR027417">
    <property type="entry name" value="P-loop_NTPase"/>
</dbReference>
<evidence type="ECO:0000256" key="12">
    <source>
        <dbReference type="ARBA" id="ARBA00034018"/>
    </source>
</evidence>
<dbReference type="SUPFAM" id="SSF90123">
    <property type="entry name" value="ABC transporter transmembrane region"/>
    <property type="match status" value="2"/>
</dbReference>
<protein>
    <recommendedName>
        <fullName evidence="3">ABC-type xenobiotic transporter</fullName>
        <ecNumber evidence="3">7.6.2.2</ecNumber>
    </recommendedName>
</protein>
<feature type="transmembrane region" description="Helical" evidence="13">
    <location>
        <begin position="20"/>
        <end position="41"/>
    </location>
</feature>
<keyword evidence="9" id="KW-1278">Translocase</keyword>
<evidence type="ECO:0000259" key="14">
    <source>
        <dbReference type="PROSITE" id="PS50893"/>
    </source>
</evidence>
<dbReference type="SUPFAM" id="SSF52540">
    <property type="entry name" value="P-loop containing nucleoside triphosphate hydrolases"/>
    <property type="match status" value="2"/>
</dbReference>
<evidence type="ECO:0000256" key="6">
    <source>
        <dbReference type="ARBA" id="ARBA00022737"/>
    </source>
</evidence>
<feature type="transmembrane region" description="Helical" evidence="13">
    <location>
        <begin position="1024"/>
        <end position="1043"/>
    </location>
</feature>
<dbReference type="Gene3D" id="3.40.50.300">
    <property type="entry name" value="P-loop containing nucleotide triphosphate hydrolases"/>
    <property type="match status" value="2"/>
</dbReference>
<feature type="transmembrane region" description="Helical" evidence="13">
    <location>
        <begin position="1144"/>
        <end position="1164"/>
    </location>
</feature>
<keyword evidence="4" id="KW-0813">Transport</keyword>
<dbReference type="Pfam" id="PF00005">
    <property type="entry name" value="ABC_tran"/>
    <property type="match status" value="2"/>
</dbReference>
<dbReference type="InterPro" id="IPR003439">
    <property type="entry name" value="ABC_transporter-like_ATP-bd"/>
</dbReference>
<proteinExistence type="inferred from homology"/>
<dbReference type="CDD" id="cd03250">
    <property type="entry name" value="ABCC_MRP_domain1"/>
    <property type="match status" value="1"/>
</dbReference>